<dbReference type="SUPFAM" id="SSF46785">
    <property type="entry name" value="Winged helix' DNA-binding domain"/>
    <property type="match status" value="1"/>
</dbReference>
<keyword evidence="6" id="KW-1185">Reference proteome</keyword>
<dbReference type="SUPFAM" id="SSF51206">
    <property type="entry name" value="cAMP-binding domain-like"/>
    <property type="match status" value="1"/>
</dbReference>
<dbReference type="Gene3D" id="2.60.120.10">
    <property type="entry name" value="Jelly Rolls"/>
    <property type="match status" value="1"/>
</dbReference>
<dbReference type="GO" id="GO:0003700">
    <property type="term" value="F:DNA-binding transcription factor activity"/>
    <property type="evidence" value="ECO:0007669"/>
    <property type="project" value="TreeGrafter"/>
</dbReference>
<dbReference type="RefSeq" id="WP_221288708.1">
    <property type="nucleotide sequence ID" value="NZ_JACHFM010000003.1"/>
</dbReference>
<evidence type="ECO:0000313" key="6">
    <source>
        <dbReference type="Proteomes" id="UP000549457"/>
    </source>
</evidence>
<reference evidence="5 6" key="1">
    <citation type="submission" date="2020-08" db="EMBL/GenBank/DDBJ databases">
        <title>Genomic Encyclopedia of Type Strains, Phase IV (KMG-IV): sequencing the most valuable type-strain genomes for metagenomic binning, comparative biology and taxonomic classification.</title>
        <authorList>
            <person name="Goeker M."/>
        </authorList>
    </citation>
    <scope>NUCLEOTIDE SEQUENCE [LARGE SCALE GENOMIC DNA]</scope>
    <source>
        <strain evidence="5 6">DSM 101730</strain>
    </source>
</reference>
<keyword evidence="1" id="KW-0805">Transcription regulation</keyword>
<dbReference type="GO" id="GO:0003677">
    <property type="term" value="F:DNA binding"/>
    <property type="evidence" value="ECO:0007669"/>
    <property type="project" value="UniProtKB-KW"/>
</dbReference>
<accession>A0A840SVW2</accession>
<dbReference type="Proteomes" id="UP000549457">
    <property type="component" value="Unassembled WGS sequence"/>
</dbReference>
<protein>
    <submittedName>
        <fullName evidence="5">CRP-like cAMP-binding protein</fullName>
    </submittedName>
</protein>
<evidence type="ECO:0000256" key="1">
    <source>
        <dbReference type="ARBA" id="ARBA00023015"/>
    </source>
</evidence>
<keyword evidence="3" id="KW-0804">Transcription</keyword>
<gene>
    <name evidence="5" type="ORF">HNP73_003238</name>
</gene>
<comment type="caution">
    <text evidence="5">The sequence shown here is derived from an EMBL/GenBank/DDBJ whole genome shotgun (WGS) entry which is preliminary data.</text>
</comment>
<sequence>MHQFKRGELVVEPGATILLENSASPHVYTVLEGWAYRHKGIADGRRQVLNFALPGDLVGLQLAILNDMQHTVTALTQVRLCVFQRDSFWSVYHDHPALAHAMTWVAAREEQLLDGLLLSVGQRSAIERTVYLALHLYDRAKAVGYATRDLLRTPFAQGHFADALGITSVHLSRTLRKLRDQGLMRWQEGTIYLENRPELEALAAYERTDGEPRPLI</sequence>
<evidence type="ECO:0000256" key="3">
    <source>
        <dbReference type="ARBA" id="ARBA00023163"/>
    </source>
</evidence>
<dbReference type="PANTHER" id="PTHR24567">
    <property type="entry name" value="CRP FAMILY TRANSCRIPTIONAL REGULATORY PROTEIN"/>
    <property type="match status" value="1"/>
</dbReference>
<organism evidence="5 6">
    <name type="scientific">Amaricoccus macauensis</name>
    <dbReference type="NCBI Taxonomy" id="57001"/>
    <lineage>
        <taxon>Bacteria</taxon>
        <taxon>Pseudomonadati</taxon>
        <taxon>Pseudomonadota</taxon>
        <taxon>Alphaproteobacteria</taxon>
        <taxon>Rhodobacterales</taxon>
        <taxon>Paracoccaceae</taxon>
        <taxon>Amaricoccus</taxon>
    </lineage>
</organism>
<dbReference type="CDD" id="cd00038">
    <property type="entry name" value="CAP_ED"/>
    <property type="match status" value="1"/>
</dbReference>
<dbReference type="InterPro" id="IPR018490">
    <property type="entry name" value="cNMP-bd_dom_sf"/>
</dbReference>
<dbReference type="InterPro" id="IPR014710">
    <property type="entry name" value="RmlC-like_jellyroll"/>
</dbReference>
<dbReference type="Pfam" id="PF00027">
    <property type="entry name" value="cNMP_binding"/>
    <property type="match status" value="1"/>
</dbReference>
<proteinExistence type="predicted"/>
<dbReference type="InterPro" id="IPR012318">
    <property type="entry name" value="HTH_CRP"/>
</dbReference>
<evidence type="ECO:0000313" key="5">
    <source>
        <dbReference type="EMBL" id="MBB5223291.1"/>
    </source>
</evidence>
<dbReference type="Pfam" id="PF13545">
    <property type="entry name" value="HTH_Crp_2"/>
    <property type="match status" value="1"/>
</dbReference>
<dbReference type="PANTHER" id="PTHR24567:SF68">
    <property type="entry name" value="DNA-BINDING TRANSCRIPTIONAL DUAL REGULATOR CRP"/>
    <property type="match status" value="1"/>
</dbReference>
<evidence type="ECO:0000256" key="2">
    <source>
        <dbReference type="ARBA" id="ARBA00023125"/>
    </source>
</evidence>
<dbReference type="AlphaFoldDB" id="A0A840SVW2"/>
<dbReference type="InterPro" id="IPR036390">
    <property type="entry name" value="WH_DNA-bd_sf"/>
</dbReference>
<dbReference type="EMBL" id="JACHFM010000003">
    <property type="protein sequence ID" value="MBB5223291.1"/>
    <property type="molecule type" value="Genomic_DNA"/>
</dbReference>
<keyword evidence="2" id="KW-0238">DNA-binding</keyword>
<name>A0A840SVW2_9RHOB</name>
<evidence type="ECO:0000259" key="4">
    <source>
        <dbReference type="PROSITE" id="PS51063"/>
    </source>
</evidence>
<dbReference type="PROSITE" id="PS51063">
    <property type="entry name" value="HTH_CRP_2"/>
    <property type="match status" value="1"/>
</dbReference>
<dbReference type="GO" id="GO:0005829">
    <property type="term" value="C:cytosol"/>
    <property type="evidence" value="ECO:0007669"/>
    <property type="project" value="TreeGrafter"/>
</dbReference>
<feature type="domain" description="HTH crp-type" evidence="4">
    <location>
        <begin position="123"/>
        <end position="197"/>
    </location>
</feature>
<dbReference type="InterPro" id="IPR050397">
    <property type="entry name" value="Env_Response_Regulators"/>
</dbReference>
<dbReference type="InterPro" id="IPR000595">
    <property type="entry name" value="cNMP-bd_dom"/>
</dbReference>